<organism evidence="2 3">
    <name type="scientific">Asanoa iriomotensis</name>
    <dbReference type="NCBI Taxonomy" id="234613"/>
    <lineage>
        <taxon>Bacteria</taxon>
        <taxon>Bacillati</taxon>
        <taxon>Actinomycetota</taxon>
        <taxon>Actinomycetes</taxon>
        <taxon>Micromonosporales</taxon>
        <taxon>Micromonosporaceae</taxon>
        <taxon>Asanoa</taxon>
    </lineage>
</organism>
<dbReference type="RefSeq" id="WP_203702556.1">
    <property type="nucleotide sequence ID" value="NZ_BAAALU010000001.1"/>
</dbReference>
<comment type="caution">
    <text evidence="2">The sequence shown here is derived from an EMBL/GenBank/DDBJ whole genome shotgun (WGS) entry which is preliminary data.</text>
</comment>
<dbReference type="Pfam" id="PF18476">
    <property type="entry name" value="PIN_8"/>
    <property type="match status" value="1"/>
</dbReference>
<dbReference type="SUPFAM" id="SSF46785">
    <property type="entry name" value="Winged helix' DNA-binding domain"/>
    <property type="match status" value="1"/>
</dbReference>
<name>A0ABQ4C1K1_9ACTN</name>
<evidence type="ECO:0000259" key="1">
    <source>
        <dbReference type="Pfam" id="PF18476"/>
    </source>
</evidence>
<evidence type="ECO:0000313" key="2">
    <source>
        <dbReference type="EMBL" id="GIF56671.1"/>
    </source>
</evidence>
<dbReference type="InterPro" id="IPR041578">
    <property type="entry name" value="PIN_8"/>
</dbReference>
<dbReference type="InterPro" id="IPR036390">
    <property type="entry name" value="WH_DNA-bd_sf"/>
</dbReference>
<protein>
    <recommendedName>
        <fullName evidence="1">PIN like domain-containing protein</fullName>
    </recommendedName>
</protein>
<accession>A0ABQ4C1K1</accession>
<evidence type="ECO:0000313" key="3">
    <source>
        <dbReference type="Proteomes" id="UP000624325"/>
    </source>
</evidence>
<reference evidence="2 3" key="1">
    <citation type="submission" date="2021-01" db="EMBL/GenBank/DDBJ databases">
        <title>Whole genome shotgun sequence of Asanoa iriomotensis NBRC 100142.</title>
        <authorList>
            <person name="Komaki H."/>
            <person name="Tamura T."/>
        </authorList>
    </citation>
    <scope>NUCLEOTIDE SEQUENCE [LARGE SCALE GENOMIC DNA]</scope>
    <source>
        <strain evidence="2 3">NBRC 100142</strain>
    </source>
</reference>
<feature type="domain" description="PIN like" evidence="1">
    <location>
        <begin position="27"/>
        <end position="252"/>
    </location>
</feature>
<dbReference type="Proteomes" id="UP000624325">
    <property type="component" value="Unassembled WGS sequence"/>
</dbReference>
<dbReference type="EMBL" id="BONC01000016">
    <property type="protein sequence ID" value="GIF56671.1"/>
    <property type="molecule type" value="Genomic_DNA"/>
</dbReference>
<proteinExistence type="predicted"/>
<sequence length="397" mass="44437">MPGLFDGFEGYLVHSDSDVDQALVSALIAVDANVLLNLYRYNERTTEDLMTIFERVADRLVVPHQAMREFHRNRLAAIGNPAGAAQEVRTALERNQRSSHDALARWAKQVALDDEELDRLQTKVDEAFDVVREAVGRGEPNRVRADTSTAEDRVLCRLSLILNGRVLACPADEAELIAEGNRRVEARVPPGYRDADKGDANAEGAAGDFLVFRQATNEAARRNLDLAIITGDEKEDWWWRHRNFAIGPRHEMVKEFFDLSGGRRLFLLTPRSLLQRSRVFDVEVSPVSVEDAARPLGDVEPAHEWTTEQGTSVAPESIPVTGHRQRQIISLSKLWTLHGITTGEVSRLIAYDQPNVYNTMQKLDELGIVERADDGDGPQRWRVTSRFRSPLAAAAAD</sequence>
<gene>
    <name evidence="2" type="ORF">Air01nite_27660</name>
</gene>
<keyword evidence="3" id="KW-1185">Reference proteome</keyword>